<gene>
    <name evidence="2" type="ORF">B1199_06465</name>
</gene>
<feature type="transmembrane region" description="Helical" evidence="1">
    <location>
        <begin position="129"/>
        <end position="150"/>
    </location>
</feature>
<dbReference type="AlphaFoldDB" id="A0A244CQU9"/>
<sequence length="451" mass="51698">MLKFELKRLFQGAATKISLLVFIISGLLAIYLGANSYKSLRIDQVKSSIVFEKEREYIKSKESIPEMGSLAYYAYAPTAWQLSPWAALFNGQSQNNLVAMKINALALQGQIHNKEAINPAKHRAGGFDLGFVLAYMLPVLIGVLSVNLLSEERQSGRWRMLSAFANHTAKKLIFRAILWRYILIVLMISVLFLVSAVLLSLPLDGLFFTLYGLSCAYALLWFLIATVIMSFNQSSLFNSLAFISTWLLFAVLVPGFIHLTLNNQFDNTAPLQAATSQRLILNDGWDQDKQAALAEFTQQYPEYADKTEYETSFHWKWYYAMHQLSDLSVQDQWQAYLVQQQQSQRWLTQLSFLSPTLFFQNQLNQQAGTDNQAYWHYLTQVSAYHQQIREFIYPYLFNDTPVTHADVDAFPEFTYTDELNEQGAPSGWLILLFIIALGLVSQIRFKQHQFV</sequence>
<dbReference type="InterPro" id="IPR021913">
    <property type="entry name" value="DUF3526"/>
</dbReference>
<feature type="transmembrane region" description="Helical" evidence="1">
    <location>
        <begin position="205"/>
        <end position="228"/>
    </location>
</feature>
<dbReference type="EMBL" id="MWPV01000002">
    <property type="protein sequence ID" value="OUL58000.1"/>
    <property type="molecule type" value="Genomic_DNA"/>
</dbReference>
<protein>
    <recommendedName>
        <fullName evidence="4">ABC transporter permease</fullName>
    </recommendedName>
</protein>
<reference evidence="2 3" key="1">
    <citation type="submission" date="2017-02" db="EMBL/GenBank/DDBJ databases">
        <title>Pseudoalteromonas ulvae TC14 Genome.</title>
        <authorList>
            <person name="Molmeret M."/>
        </authorList>
    </citation>
    <scope>NUCLEOTIDE SEQUENCE [LARGE SCALE GENOMIC DNA]</scope>
    <source>
        <strain evidence="2">TC14</strain>
    </source>
</reference>
<feature type="transmembrane region" description="Helical" evidence="1">
    <location>
        <begin position="427"/>
        <end position="445"/>
    </location>
</feature>
<evidence type="ECO:0000256" key="1">
    <source>
        <dbReference type="SAM" id="Phobius"/>
    </source>
</evidence>
<feature type="transmembrane region" description="Helical" evidence="1">
    <location>
        <begin position="12"/>
        <end position="34"/>
    </location>
</feature>
<comment type="caution">
    <text evidence="2">The sequence shown here is derived from an EMBL/GenBank/DDBJ whole genome shotgun (WGS) entry which is preliminary data.</text>
</comment>
<keyword evidence="1" id="KW-1133">Transmembrane helix</keyword>
<dbReference type="Pfam" id="PF12040">
    <property type="entry name" value="DUF3526"/>
    <property type="match status" value="1"/>
</dbReference>
<dbReference type="OrthoDB" id="6016419at2"/>
<proteinExistence type="predicted"/>
<accession>A0A244CQU9</accession>
<dbReference type="Proteomes" id="UP000194841">
    <property type="component" value="Unassembled WGS sequence"/>
</dbReference>
<evidence type="ECO:0000313" key="2">
    <source>
        <dbReference type="EMBL" id="OUL58000.1"/>
    </source>
</evidence>
<keyword evidence="3" id="KW-1185">Reference proteome</keyword>
<feature type="transmembrane region" description="Helical" evidence="1">
    <location>
        <begin position="178"/>
        <end position="199"/>
    </location>
</feature>
<evidence type="ECO:0008006" key="4">
    <source>
        <dbReference type="Google" id="ProtNLM"/>
    </source>
</evidence>
<feature type="transmembrane region" description="Helical" evidence="1">
    <location>
        <begin position="240"/>
        <end position="261"/>
    </location>
</feature>
<organism evidence="2 3">
    <name type="scientific">Pseudoalteromonas ulvae</name>
    <dbReference type="NCBI Taxonomy" id="107327"/>
    <lineage>
        <taxon>Bacteria</taxon>
        <taxon>Pseudomonadati</taxon>
        <taxon>Pseudomonadota</taxon>
        <taxon>Gammaproteobacteria</taxon>
        <taxon>Alteromonadales</taxon>
        <taxon>Pseudoalteromonadaceae</taxon>
        <taxon>Pseudoalteromonas</taxon>
    </lineage>
</organism>
<keyword evidence="1" id="KW-0472">Membrane</keyword>
<keyword evidence="1" id="KW-0812">Transmembrane</keyword>
<name>A0A244CQU9_PSEDV</name>
<evidence type="ECO:0000313" key="3">
    <source>
        <dbReference type="Proteomes" id="UP000194841"/>
    </source>
</evidence>
<dbReference type="RefSeq" id="WP_086743306.1">
    <property type="nucleotide sequence ID" value="NZ_MWPV01000002.1"/>
</dbReference>